<sequence length="43" mass="4647">MSFAASCDSVLKSTQLPRGPLISLYTSSSTIHSSATFRLVISW</sequence>
<dbReference type="Proteomes" id="UP000015106">
    <property type="component" value="Chromosome 4"/>
</dbReference>
<evidence type="ECO:0000313" key="1">
    <source>
        <dbReference type="EnsemblPlants" id="TuG1812G0400003542.01.T01.cds249508"/>
    </source>
</evidence>
<reference evidence="1" key="3">
    <citation type="submission" date="2022-06" db="UniProtKB">
        <authorList>
            <consortium name="EnsemblPlants"/>
        </authorList>
    </citation>
    <scope>IDENTIFICATION</scope>
</reference>
<name>A0A8R7Q8G6_TRIUA</name>
<evidence type="ECO:0000313" key="2">
    <source>
        <dbReference type="Proteomes" id="UP000015106"/>
    </source>
</evidence>
<keyword evidence="2" id="KW-1185">Reference proteome</keyword>
<dbReference type="AlphaFoldDB" id="A0A8R7Q8G6"/>
<dbReference type="Gramene" id="TuG1812G0400003542.01.T01">
    <property type="protein sequence ID" value="TuG1812G0400003542.01.T01.cds249508"/>
    <property type="gene ID" value="TuG1812G0400003542.01"/>
</dbReference>
<accession>A0A8R7Q8G6</accession>
<protein>
    <submittedName>
        <fullName evidence="1">Uncharacterized protein</fullName>
    </submittedName>
</protein>
<organism evidence="1 2">
    <name type="scientific">Triticum urartu</name>
    <name type="common">Red wild einkorn</name>
    <name type="synonym">Crithodium urartu</name>
    <dbReference type="NCBI Taxonomy" id="4572"/>
    <lineage>
        <taxon>Eukaryota</taxon>
        <taxon>Viridiplantae</taxon>
        <taxon>Streptophyta</taxon>
        <taxon>Embryophyta</taxon>
        <taxon>Tracheophyta</taxon>
        <taxon>Spermatophyta</taxon>
        <taxon>Magnoliopsida</taxon>
        <taxon>Liliopsida</taxon>
        <taxon>Poales</taxon>
        <taxon>Poaceae</taxon>
        <taxon>BOP clade</taxon>
        <taxon>Pooideae</taxon>
        <taxon>Triticodae</taxon>
        <taxon>Triticeae</taxon>
        <taxon>Triticinae</taxon>
        <taxon>Triticum</taxon>
    </lineage>
</organism>
<proteinExistence type="predicted"/>
<reference evidence="1" key="2">
    <citation type="submission" date="2018-03" db="EMBL/GenBank/DDBJ databases">
        <title>The Triticum urartu genome reveals the dynamic nature of wheat genome evolution.</title>
        <authorList>
            <person name="Ling H."/>
            <person name="Ma B."/>
            <person name="Shi X."/>
            <person name="Liu H."/>
            <person name="Dong L."/>
            <person name="Sun H."/>
            <person name="Cao Y."/>
            <person name="Gao Q."/>
            <person name="Zheng S."/>
            <person name="Li Y."/>
            <person name="Yu Y."/>
            <person name="Du H."/>
            <person name="Qi M."/>
            <person name="Li Y."/>
            <person name="Yu H."/>
            <person name="Cui Y."/>
            <person name="Wang N."/>
            <person name="Chen C."/>
            <person name="Wu H."/>
            <person name="Zhao Y."/>
            <person name="Zhang J."/>
            <person name="Li Y."/>
            <person name="Zhou W."/>
            <person name="Zhang B."/>
            <person name="Hu W."/>
            <person name="Eijk M."/>
            <person name="Tang J."/>
            <person name="Witsenboer H."/>
            <person name="Zhao S."/>
            <person name="Li Z."/>
            <person name="Zhang A."/>
            <person name="Wang D."/>
            <person name="Liang C."/>
        </authorList>
    </citation>
    <scope>NUCLEOTIDE SEQUENCE [LARGE SCALE GENOMIC DNA]</scope>
    <source>
        <strain evidence="1">cv. G1812</strain>
    </source>
</reference>
<reference evidence="2" key="1">
    <citation type="journal article" date="2013" name="Nature">
        <title>Draft genome of the wheat A-genome progenitor Triticum urartu.</title>
        <authorList>
            <person name="Ling H.Q."/>
            <person name="Zhao S."/>
            <person name="Liu D."/>
            <person name="Wang J."/>
            <person name="Sun H."/>
            <person name="Zhang C."/>
            <person name="Fan H."/>
            <person name="Li D."/>
            <person name="Dong L."/>
            <person name="Tao Y."/>
            <person name="Gao C."/>
            <person name="Wu H."/>
            <person name="Li Y."/>
            <person name="Cui Y."/>
            <person name="Guo X."/>
            <person name="Zheng S."/>
            <person name="Wang B."/>
            <person name="Yu K."/>
            <person name="Liang Q."/>
            <person name="Yang W."/>
            <person name="Lou X."/>
            <person name="Chen J."/>
            <person name="Feng M."/>
            <person name="Jian J."/>
            <person name="Zhang X."/>
            <person name="Luo G."/>
            <person name="Jiang Y."/>
            <person name="Liu J."/>
            <person name="Wang Z."/>
            <person name="Sha Y."/>
            <person name="Zhang B."/>
            <person name="Wu H."/>
            <person name="Tang D."/>
            <person name="Shen Q."/>
            <person name="Xue P."/>
            <person name="Zou S."/>
            <person name="Wang X."/>
            <person name="Liu X."/>
            <person name="Wang F."/>
            <person name="Yang Y."/>
            <person name="An X."/>
            <person name="Dong Z."/>
            <person name="Zhang K."/>
            <person name="Zhang X."/>
            <person name="Luo M.C."/>
            <person name="Dvorak J."/>
            <person name="Tong Y."/>
            <person name="Wang J."/>
            <person name="Yang H."/>
            <person name="Li Z."/>
            <person name="Wang D."/>
            <person name="Zhang A."/>
            <person name="Wang J."/>
        </authorList>
    </citation>
    <scope>NUCLEOTIDE SEQUENCE</scope>
    <source>
        <strain evidence="2">cv. G1812</strain>
    </source>
</reference>
<dbReference type="EnsemblPlants" id="TuG1812G0400003542.01.T01">
    <property type="protein sequence ID" value="TuG1812G0400003542.01.T01.cds249508"/>
    <property type="gene ID" value="TuG1812G0400003542.01"/>
</dbReference>